<reference evidence="8" key="1">
    <citation type="submission" date="2021-12" db="EMBL/GenBank/DDBJ databases">
        <authorList>
            <person name="King R."/>
        </authorList>
    </citation>
    <scope>NUCLEOTIDE SEQUENCE</scope>
</reference>
<organism evidence="8 9">
    <name type="scientific">Brassicogethes aeneus</name>
    <name type="common">Rape pollen beetle</name>
    <name type="synonym">Meligethes aeneus</name>
    <dbReference type="NCBI Taxonomy" id="1431903"/>
    <lineage>
        <taxon>Eukaryota</taxon>
        <taxon>Metazoa</taxon>
        <taxon>Ecdysozoa</taxon>
        <taxon>Arthropoda</taxon>
        <taxon>Hexapoda</taxon>
        <taxon>Insecta</taxon>
        <taxon>Pterygota</taxon>
        <taxon>Neoptera</taxon>
        <taxon>Endopterygota</taxon>
        <taxon>Coleoptera</taxon>
        <taxon>Polyphaga</taxon>
        <taxon>Cucujiformia</taxon>
        <taxon>Nitidulidae</taxon>
        <taxon>Meligethinae</taxon>
        <taxon>Brassicogethes</taxon>
    </lineage>
</organism>
<evidence type="ECO:0000256" key="1">
    <source>
        <dbReference type="ARBA" id="ARBA00004613"/>
    </source>
</evidence>
<keyword evidence="4 7" id="KW-0732">Signal</keyword>
<dbReference type="SUPFAM" id="SSF47565">
    <property type="entry name" value="Insect pheromone/odorant-binding proteins"/>
    <property type="match status" value="1"/>
</dbReference>
<sequence>MKVFAVISVFLLAFAAVSAELTEEQQKKIIENRENCVKETGVDPEMIDRADVGDFTDDPKLQCFAKCFYQKAGFVNDKGEIVMETLKAKLPEENKEEALAIIEKCKDKKGKDACETAYAIHKCYFKNTHRIVVVPEATEKTADKSTAKPTEKSA</sequence>
<dbReference type="EMBL" id="OV121133">
    <property type="protein sequence ID" value="CAH0551615.1"/>
    <property type="molecule type" value="Genomic_DNA"/>
</dbReference>
<dbReference type="SMART" id="SM00708">
    <property type="entry name" value="PhBP"/>
    <property type="match status" value="1"/>
</dbReference>
<evidence type="ECO:0000256" key="4">
    <source>
        <dbReference type="ARBA" id="ARBA00022729"/>
    </source>
</evidence>
<dbReference type="OrthoDB" id="6601693at2759"/>
<evidence type="ECO:0000256" key="6">
    <source>
        <dbReference type="ARBA" id="ARBA00056866"/>
    </source>
</evidence>
<evidence type="ECO:0000256" key="7">
    <source>
        <dbReference type="SAM" id="SignalP"/>
    </source>
</evidence>
<dbReference type="GO" id="GO:0007608">
    <property type="term" value="P:sensory perception of smell"/>
    <property type="evidence" value="ECO:0007669"/>
    <property type="project" value="TreeGrafter"/>
</dbReference>
<evidence type="ECO:0000256" key="2">
    <source>
        <dbReference type="ARBA" id="ARBA00008098"/>
    </source>
</evidence>
<keyword evidence="9" id="KW-1185">Reference proteome</keyword>
<dbReference type="PANTHER" id="PTHR11857:SF43">
    <property type="entry name" value="GEO07291P1-RELATED"/>
    <property type="match status" value="1"/>
</dbReference>
<dbReference type="GO" id="GO:0005615">
    <property type="term" value="C:extracellular space"/>
    <property type="evidence" value="ECO:0007669"/>
    <property type="project" value="TreeGrafter"/>
</dbReference>
<dbReference type="PANTHER" id="PTHR11857">
    <property type="entry name" value="ODORANT BINDING PROTEIN-RELATED"/>
    <property type="match status" value="1"/>
</dbReference>
<keyword evidence="3" id="KW-0964">Secreted</keyword>
<dbReference type="AlphaFoldDB" id="A0A9P0AX88"/>
<dbReference type="Pfam" id="PF01395">
    <property type="entry name" value="PBP_GOBP"/>
    <property type="match status" value="1"/>
</dbReference>
<dbReference type="Gene3D" id="1.10.238.20">
    <property type="entry name" value="Pheromone/general odorant binding protein domain"/>
    <property type="match status" value="1"/>
</dbReference>
<comment type="function">
    <text evidence="6">May be a carrier protein for lipids.</text>
</comment>
<dbReference type="FunFam" id="1.10.238.20:FF:000001">
    <property type="entry name" value="General odorant-binding protein lush"/>
    <property type="match status" value="1"/>
</dbReference>
<feature type="chain" id="PRO_5040190584" evidence="7">
    <location>
        <begin position="20"/>
        <end position="154"/>
    </location>
</feature>
<proteinExistence type="inferred from homology"/>
<feature type="signal peptide" evidence="7">
    <location>
        <begin position="1"/>
        <end position="19"/>
    </location>
</feature>
<dbReference type="GO" id="GO:0005549">
    <property type="term" value="F:odorant binding"/>
    <property type="evidence" value="ECO:0007669"/>
    <property type="project" value="InterPro"/>
</dbReference>
<evidence type="ECO:0000313" key="9">
    <source>
        <dbReference type="Proteomes" id="UP001154078"/>
    </source>
</evidence>
<gene>
    <name evidence="8" type="ORF">MELIAE_LOCUS4181</name>
</gene>
<keyword evidence="5" id="KW-0325">Glycoprotein</keyword>
<accession>A0A9P0AX88</accession>
<evidence type="ECO:0000256" key="3">
    <source>
        <dbReference type="ARBA" id="ARBA00022525"/>
    </source>
</evidence>
<dbReference type="CDD" id="cd23992">
    <property type="entry name" value="PBP_GOBP"/>
    <property type="match status" value="1"/>
</dbReference>
<dbReference type="Proteomes" id="UP001154078">
    <property type="component" value="Chromosome 2"/>
</dbReference>
<name>A0A9P0AX88_BRAAE</name>
<dbReference type="InterPro" id="IPR036728">
    <property type="entry name" value="PBP_GOBP_sf"/>
</dbReference>
<evidence type="ECO:0000313" key="8">
    <source>
        <dbReference type="EMBL" id="CAH0551615.1"/>
    </source>
</evidence>
<evidence type="ECO:0000256" key="5">
    <source>
        <dbReference type="ARBA" id="ARBA00023180"/>
    </source>
</evidence>
<protein>
    <submittedName>
        <fullName evidence="8">Uncharacterized protein</fullName>
    </submittedName>
</protein>
<dbReference type="InterPro" id="IPR006170">
    <property type="entry name" value="PBP/GOBP"/>
</dbReference>
<comment type="similarity">
    <text evidence="2">Belongs to the PBP/GOBP family.</text>
</comment>
<comment type="subcellular location">
    <subcellularLocation>
        <location evidence="1">Secreted</location>
    </subcellularLocation>
</comment>